<feature type="transmembrane region" description="Helical" evidence="1">
    <location>
        <begin position="114"/>
        <end position="133"/>
    </location>
</feature>
<evidence type="ECO:0000256" key="1">
    <source>
        <dbReference type="SAM" id="Phobius"/>
    </source>
</evidence>
<feature type="transmembrane region" description="Helical" evidence="1">
    <location>
        <begin position="20"/>
        <end position="42"/>
    </location>
</feature>
<evidence type="ECO:0000313" key="3">
    <source>
        <dbReference type="Proteomes" id="UP001595961"/>
    </source>
</evidence>
<keyword evidence="1" id="KW-0812">Transmembrane</keyword>
<dbReference type="Proteomes" id="UP001595961">
    <property type="component" value="Unassembled WGS sequence"/>
</dbReference>
<feature type="transmembrane region" description="Helical" evidence="1">
    <location>
        <begin position="145"/>
        <end position="166"/>
    </location>
</feature>
<keyword evidence="3" id="KW-1185">Reference proteome</keyword>
<keyword evidence="1" id="KW-1133">Transmembrane helix</keyword>
<organism evidence="2 3">
    <name type="scientific">Dyella halodurans</name>
    <dbReference type="NCBI Taxonomy" id="1920171"/>
    <lineage>
        <taxon>Bacteria</taxon>
        <taxon>Pseudomonadati</taxon>
        <taxon>Pseudomonadota</taxon>
        <taxon>Gammaproteobacteria</taxon>
        <taxon>Lysobacterales</taxon>
        <taxon>Rhodanobacteraceae</taxon>
        <taxon>Dyella</taxon>
    </lineage>
</organism>
<name>A0ABV9C185_9GAMM</name>
<dbReference type="RefSeq" id="WP_266152422.1">
    <property type="nucleotide sequence ID" value="NZ_CP064028.1"/>
</dbReference>
<sequence length="198" mass="21497">MTETSGKTKLKHPISTQAWLLAGIVAITINTALLDLAARWGLDTGNGVLLRLIRPWIGPLLDRTGLAHAWMAAGLPGPDSHAFMMGFHIFIGMLMAWAYAYGERLVPWKPWTKGFAYAVAVYAANALVVFPLLGEGIAGGRILSGIGQIYFAFAHTSFFVILALCYDPWQRLAGRGEHLTTETLILPPSGRSAHAARK</sequence>
<proteinExistence type="predicted"/>
<protein>
    <recommendedName>
        <fullName evidence="4">DUF2938 domain-containing protein</fullName>
    </recommendedName>
</protein>
<evidence type="ECO:0008006" key="4">
    <source>
        <dbReference type="Google" id="ProtNLM"/>
    </source>
</evidence>
<comment type="caution">
    <text evidence="2">The sequence shown here is derived from an EMBL/GenBank/DDBJ whole genome shotgun (WGS) entry which is preliminary data.</text>
</comment>
<reference evidence="3" key="1">
    <citation type="journal article" date="2019" name="Int. J. Syst. Evol. Microbiol.">
        <title>The Global Catalogue of Microorganisms (GCM) 10K type strain sequencing project: providing services to taxonomists for standard genome sequencing and annotation.</title>
        <authorList>
            <consortium name="The Broad Institute Genomics Platform"/>
            <consortium name="The Broad Institute Genome Sequencing Center for Infectious Disease"/>
            <person name="Wu L."/>
            <person name="Ma J."/>
        </authorList>
    </citation>
    <scope>NUCLEOTIDE SEQUENCE [LARGE SCALE GENOMIC DNA]</scope>
    <source>
        <strain evidence="3">CCM 4481</strain>
    </source>
</reference>
<accession>A0ABV9C185</accession>
<dbReference type="EMBL" id="JBHSGA010000015">
    <property type="protein sequence ID" value="MFC4526712.1"/>
    <property type="molecule type" value="Genomic_DNA"/>
</dbReference>
<evidence type="ECO:0000313" key="2">
    <source>
        <dbReference type="EMBL" id="MFC4526712.1"/>
    </source>
</evidence>
<gene>
    <name evidence="2" type="ORF">ACFO5W_08690</name>
</gene>
<keyword evidence="1" id="KW-0472">Membrane</keyword>
<feature type="transmembrane region" description="Helical" evidence="1">
    <location>
        <begin position="82"/>
        <end position="102"/>
    </location>
</feature>